<dbReference type="InterPro" id="IPR019756">
    <property type="entry name" value="Pept_S26A_signal_pept_1_Ser-AS"/>
</dbReference>
<accession>A0ABX1G8H1</accession>
<dbReference type="InterPro" id="IPR000223">
    <property type="entry name" value="Pept_S26A_signal_pept_1"/>
</dbReference>
<dbReference type="InterPro" id="IPR036286">
    <property type="entry name" value="LexA/Signal_pep-like_sf"/>
</dbReference>
<dbReference type="EC" id="3.4.21.89" evidence="4 7"/>
<evidence type="ECO:0000256" key="3">
    <source>
        <dbReference type="ARBA" id="ARBA00009370"/>
    </source>
</evidence>
<keyword evidence="7" id="KW-0812">Transmembrane</keyword>
<dbReference type="SUPFAM" id="SSF51306">
    <property type="entry name" value="LexA/Signal peptidase"/>
    <property type="match status" value="1"/>
</dbReference>
<dbReference type="RefSeq" id="WP_168153117.1">
    <property type="nucleotide sequence ID" value="NZ_JAAWVT010000010.1"/>
</dbReference>
<keyword evidence="6 7" id="KW-0378">Hydrolase</keyword>
<comment type="similarity">
    <text evidence="3 7">Belongs to the peptidase S26 family.</text>
</comment>
<evidence type="ECO:0000313" key="10">
    <source>
        <dbReference type="Proteomes" id="UP000746595"/>
    </source>
</evidence>
<sequence>MDQPTESDSFSASTKRRSRSRVWRFVVGALVAAAVITLVVRATVVDFFYIGSTSMESTLNPGDGLLVDRLAYKDAEIQRGDVVVFDGRGSFLPYQRPNAIDSFARSLRLSGNDSIYVKRIIGVGGDTINCCGSDGRLSVNGFPVDEPYVFTGDNPSDMNFTVHVPQGRLWVMGDHRSVSEDSRSLLGAPGGGMIDVDRVLGRVTEVIWPRNSNRTLEPASDLAEVPSLK</sequence>
<name>A0ABX1G8H1_9MICC</name>
<proteinExistence type="inferred from homology"/>
<dbReference type="PROSITE" id="PS00501">
    <property type="entry name" value="SPASE_I_1"/>
    <property type="match status" value="1"/>
</dbReference>
<reference evidence="9 10" key="1">
    <citation type="submission" date="2020-04" db="EMBL/GenBank/DDBJ databases">
        <title>Paeniglutamicibacter sp. ANT13_2, a novel actinomycete isolated from sediment in Antarctica.</title>
        <authorList>
            <person name="Sakdapetsiri C."/>
            <person name="Pinyakong O."/>
        </authorList>
    </citation>
    <scope>NUCLEOTIDE SEQUENCE [LARGE SCALE GENOMIC DNA]</scope>
    <source>
        <strain evidence="9 10">ANT13_2</strain>
    </source>
</reference>
<dbReference type="PANTHER" id="PTHR43390:SF1">
    <property type="entry name" value="CHLOROPLAST PROCESSING PEPTIDASE"/>
    <property type="match status" value="1"/>
</dbReference>
<evidence type="ECO:0000259" key="8">
    <source>
        <dbReference type="Pfam" id="PF10502"/>
    </source>
</evidence>
<evidence type="ECO:0000256" key="1">
    <source>
        <dbReference type="ARBA" id="ARBA00000677"/>
    </source>
</evidence>
<dbReference type="EMBL" id="JAAWVT010000010">
    <property type="protein sequence ID" value="NKG22339.1"/>
    <property type="molecule type" value="Genomic_DNA"/>
</dbReference>
<keyword evidence="7" id="KW-0472">Membrane</keyword>
<dbReference type="PANTHER" id="PTHR43390">
    <property type="entry name" value="SIGNAL PEPTIDASE I"/>
    <property type="match status" value="1"/>
</dbReference>
<keyword evidence="5 7" id="KW-0645">Protease</keyword>
<dbReference type="NCBIfam" id="TIGR02227">
    <property type="entry name" value="sigpep_I_bact"/>
    <property type="match status" value="1"/>
</dbReference>
<feature type="domain" description="Peptidase S26" evidence="8">
    <location>
        <begin position="27"/>
        <end position="208"/>
    </location>
</feature>
<gene>
    <name evidence="9" type="primary">lepB</name>
    <name evidence="9" type="ORF">HED64_16695</name>
</gene>
<evidence type="ECO:0000256" key="2">
    <source>
        <dbReference type="ARBA" id="ARBA00004401"/>
    </source>
</evidence>
<evidence type="ECO:0000256" key="4">
    <source>
        <dbReference type="ARBA" id="ARBA00013208"/>
    </source>
</evidence>
<dbReference type="PRINTS" id="PR00727">
    <property type="entry name" value="LEADERPTASE"/>
</dbReference>
<organism evidence="9 10">
    <name type="scientific">Paeniglutamicibacter terrestris</name>
    <dbReference type="NCBI Taxonomy" id="2723403"/>
    <lineage>
        <taxon>Bacteria</taxon>
        <taxon>Bacillati</taxon>
        <taxon>Actinomycetota</taxon>
        <taxon>Actinomycetes</taxon>
        <taxon>Micrococcales</taxon>
        <taxon>Micrococcaceae</taxon>
        <taxon>Paeniglutamicibacter</taxon>
    </lineage>
</organism>
<evidence type="ECO:0000256" key="7">
    <source>
        <dbReference type="RuleBase" id="RU362042"/>
    </source>
</evidence>
<dbReference type="CDD" id="cd06530">
    <property type="entry name" value="S26_SPase_I"/>
    <property type="match status" value="1"/>
</dbReference>
<evidence type="ECO:0000256" key="5">
    <source>
        <dbReference type="ARBA" id="ARBA00022670"/>
    </source>
</evidence>
<dbReference type="InterPro" id="IPR019758">
    <property type="entry name" value="Pept_S26A_signal_pept_1_CS"/>
</dbReference>
<protein>
    <recommendedName>
        <fullName evidence="4 7">Signal peptidase I</fullName>
        <ecNumber evidence="4 7">3.4.21.89</ecNumber>
    </recommendedName>
</protein>
<evidence type="ECO:0000313" key="9">
    <source>
        <dbReference type="EMBL" id="NKG22339.1"/>
    </source>
</evidence>
<dbReference type="PROSITE" id="PS00761">
    <property type="entry name" value="SPASE_I_3"/>
    <property type="match status" value="1"/>
</dbReference>
<dbReference type="Proteomes" id="UP000746595">
    <property type="component" value="Unassembled WGS sequence"/>
</dbReference>
<evidence type="ECO:0000256" key="6">
    <source>
        <dbReference type="ARBA" id="ARBA00022801"/>
    </source>
</evidence>
<dbReference type="GO" id="GO:0009003">
    <property type="term" value="F:signal peptidase activity"/>
    <property type="evidence" value="ECO:0007669"/>
    <property type="project" value="UniProtKB-EC"/>
</dbReference>
<keyword evidence="10" id="KW-1185">Reference proteome</keyword>
<comment type="caution">
    <text evidence="9">The sequence shown here is derived from an EMBL/GenBank/DDBJ whole genome shotgun (WGS) entry which is preliminary data.</text>
</comment>
<keyword evidence="7" id="KW-1133">Transmembrane helix</keyword>
<dbReference type="Gene3D" id="2.10.109.10">
    <property type="entry name" value="Umud Fragment, subunit A"/>
    <property type="match status" value="1"/>
</dbReference>
<feature type="transmembrane region" description="Helical" evidence="7">
    <location>
        <begin position="25"/>
        <end position="50"/>
    </location>
</feature>
<comment type="subcellular location">
    <subcellularLocation>
        <location evidence="2">Cell membrane</location>
        <topology evidence="2">Single-pass type II membrane protein</topology>
    </subcellularLocation>
    <subcellularLocation>
        <location evidence="7">Membrane</location>
        <topology evidence="7">Single-pass type II membrane protein</topology>
    </subcellularLocation>
</comment>
<comment type="catalytic activity">
    <reaction evidence="1 7">
        <text>Cleavage of hydrophobic, N-terminal signal or leader sequences from secreted and periplasmic proteins.</text>
        <dbReference type="EC" id="3.4.21.89"/>
    </reaction>
</comment>
<dbReference type="InterPro" id="IPR019533">
    <property type="entry name" value="Peptidase_S26"/>
</dbReference>
<dbReference type="Pfam" id="PF10502">
    <property type="entry name" value="Peptidase_S26"/>
    <property type="match status" value="1"/>
</dbReference>